<protein>
    <submittedName>
        <fullName evidence="1">Uncharacterized protein</fullName>
    </submittedName>
</protein>
<dbReference type="SUPFAM" id="SSF55874">
    <property type="entry name" value="ATPase domain of HSP90 chaperone/DNA topoisomerase II/histidine kinase"/>
    <property type="match status" value="1"/>
</dbReference>
<evidence type="ECO:0000313" key="1">
    <source>
        <dbReference type="EMBL" id="MBC3887363.1"/>
    </source>
</evidence>
<accession>A0A923HRI7</accession>
<keyword evidence="2" id="KW-1185">Reference proteome</keyword>
<evidence type="ECO:0000313" key="2">
    <source>
        <dbReference type="Proteomes" id="UP000616595"/>
    </source>
</evidence>
<name>A0A923HRI7_9FIRM</name>
<reference evidence="1" key="2">
    <citation type="submission" date="2020-10" db="EMBL/GenBank/DDBJ databases">
        <title>Comparative genomics of the Acetobacterium genus.</title>
        <authorList>
            <person name="Marshall C."/>
            <person name="May H."/>
            <person name="Norman S."/>
        </authorList>
    </citation>
    <scope>NUCLEOTIDE SEQUENCE</scope>
    <source>
        <strain evidence="1">DER-2019</strain>
    </source>
</reference>
<dbReference type="InterPro" id="IPR036890">
    <property type="entry name" value="HATPase_C_sf"/>
</dbReference>
<organism evidence="1 2">
    <name type="scientific">Acetobacterium paludosum</name>
    <dbReference type="NCBI Taxonomy" id="52693"/>
    <lineage>
        <taxon>Bacteria</taxon>
        <taxon>Bacillati</taxon>
        <taxon>Bacillota</taxon>
        <taxon>Clostridia</taxon>
        <taxon>Eubacteriales</taxon>
        <taxon>Eubacteriaceae</taxon>
        <taxon>Acetobacterium</taxon>
    </lineage>
</organism>
<dbReference type="Proteomes" id="UP000616595">
    <property type="component" value="Unassembled WGS sequence"/>
</dbReference>
<proteinExistence type="predicted"/>
<sequence length="66" mass="7460">MSKNIVLNKFLTVGNSRSQEATYKSHGYNSLARFGIGFWSIFTIADEAKIETAPFELVKPYESVKK</sequence>
<dbReference type="EMBL" id="WJBD01000003">
    <property type="protein sequence ID" value="MBC3887363.1"/>
    <property type="molecule type" value="Genomic_DNA"/>
</dbReference>
<comment type="caution">
    <text evidence="1">The sequence shown here is derived from an EMBL/GenBank/DDBJ whole genome shotgun (WGS) entry which is preliminary data.</text>
</comment>
<dbReference type="AlphaFoldDB" id="A0A923HRI7"/>
<reference evidence="1" key="1">
    <citation type="submission" date="2019-10" db="EMBL/GenBank/DDBJ databases">
        <authorList>
            <person name="Ross D.E."/>
            <person name="Gulliver D."/>
        </authorList>
    </citation>
    <scope>NUCLEOTIDE SEQUENCE</scope>
    <source>
        <strain evidence="1">DER-2019</strain>
    </source>
</reference>
<dbReference type="Gene3D" id="3.30.565.10">
    <property type="entry name" value="Histidine kinase-like ATPase, C-terminal domain"/>
    <property type="match status" value="1"/>
</dbReference>
<gene>
    <name evidence="1" type="ORF">GH810_03450</name>
</gene>
<dbReference type="OrthoDB" id="1837345at2"/>